<proteinExistence type="predicted"/>
<keyword evidence="1" id="KW-1133">Transmembrane helix</keyword>
<name>A0AAD5BC54_9ASCO</name>
<dbReference type="AlphaFoldDB" id="A0AAD5BC54"/>
<reference evidence="2 3" key="1">
    <citation type="journal article" date="2022" name="DNA Res.">
        <title>Genome analysis of five recently described species of the CUG-Ser clade uncovers Candida theae as a new hybrid lineage with pathogenic potential in the Candida parapsilosis species complex.</title>
        <authorList>
            <person name="Mixao V."/>
            <person name="Del Olmo V."/>
            <person name="Hegedusova E."/>
            <person name="Saus E."/>
            <person name="Pryszcz L."/>
            <person name="Cillingova A."/>
            <person name="Nosek J."/>
            <person name="Gabaldon T."/>
        </authorList>
    </citation>
    <scope>NUCLEOTIDE SEQUENCE [LARGE SCALE GENOMIC DNA]</scope>
    <source>
        <strain evidence="2 3">CBS 12239</strain>
    </source>
</reference>
<evidence type="ECO:0008006" key="4">
    <source>
        <dbReference type="Google" id="ProtNLM"/>
    </source>
</evidence>
<dbReference type="EMBL" id="JAIHNG010000133">
    <property type="protein sequence ID" value="KAI5954712.1"/>
    <property type="molecule type" value="Genomic_DNA"/>
</dbReference>
<accession>A0AAD5BC54</accession>
<dbReference type="Pfam" id="PF11927">
    <property type="entry name" value="HODM_asu-like"/>
    <property type="match status" value="1"/>
</dbReference>
<comment type="caution">
    <text evidence="2">The sequence shown here is derived from an EMBL/GenBank/DDBJ whole genome shotgun (WGS) entry which is preliminary data.</text>
</comment>
<keyword evidence="1" id="KW-0472">Membrane</keyword>
<dbReference type="InterPro" id="IPR021848">
    <property type="entry name" value="HODM_asu-like"/>
</dbReference>
<dbReference type="RefSeq" id="XP_051607599.1">
    <property type="nucleotide sequence ID" value="XM_051753185.1"/>
</dbReference>
<dbReference type="Proteomes" id="UP001204833">
    <property type="component" value="Unassembled WGS sequence"/>
</dbReference>
<organism evidence="2 3">
    <name type="scientific">Candida theae</name>
    <dbReference type="NCBI Taxonomy" id="1198502"/>
    <lineage>
        <taxon>Eukaryota</taxon>
        <taxon>Fungi</taxon>
        <taxon>Dikarya</taxon>
        <taxon>Ascomycota</taxon>
        <taxon>Saccharomycotina</taxon>
        <taxon>Pichiomycetes</taxon>
        <taxon>Debaryomycetaceae</taxon>
        <taxon>Candida/Lodderomyces clade</taxon>
        <taxon>Candida</taxon>
    </lineage>
</organism>
<dbReference type="GeneID" id="76151793"/>
<sequence>MNSTATTTTTTTSTGWVSHILAERSVILFAIPLCILLVYYTKTKKGKSIPRTSRPVGKTTPSKMDQRPFGYWEPNTSFKTPNPPPFPNWSLTGTKPIPYRAFKHKYTITMGIRNMDWHSWIELDNQWKYYHDLKLKRLATKGDDLYNTSPKAVAASWEFLEELLDYLPVRYPSLFHYDKEKRVIKILATEEVYDLNDKECNPIVTAAKLIQDDIAIMVENEDDGQYSLESGCITLAGFWKIKDKFQMKLDQIHTSGDVPKYKTHLGPAMNKFFRRLTVESPVVRNNYFIQTDNHLDWSSSIGSEEDANVGWNTAPDATDVNNLFFRSERQSLRRLPRTGAVAFTVRTYFIPMVELCKEPYVPRRLLNGITSWDEDVNEYRGFYKFKDVLLPYLEERAKEQEASGLDQLAEPQVYPY</sequence>
<gene>
    <name evidence="2" type="ORF">KGF57_003735</name>
</gene>
<evidence type="ECO:0000256" key="1">
    <source>
        <dbReference type="SAM" id="Phobius"/>
    </source>
</evidence>
<protein>
    <recommendedName>
        <fullName evidence="4">HRQ family protein 1</fullName>
    </recommendedName>
</protein>
<keyword evidence="3" id="KW-1185">Reference proteome</keyword>
<keyword evidence="1" id="KW-0812">Transmembrane</keyword>
<evidence type="ECO:0000313" key="2">
    <source>
        <dbReference type="EMBL" id="KAI5954712.1"/>
    </source>
</evidence>
<feature type="transmembrane region" description="Helical" evidence="1">
    <location>
        <begin position="20"/>
        <end position="41"/>
    </location>
</feature>
<evidence type="ECO:0000313" key="3">
    <source>
        <dbReference type="Proteomes" id="UP001204833"/>
    </source>
</evidence>